<comment type="caution">
    <text evidence="2">The sequence shown here is derived from an EMBL/GenBank/DDBJ whole genome shotgun (WGS) entry which is preliminary data.</text>
</comment>
<evidence type="ECO:0000313" key="3">
    <source>
        <dbReference type="Proteomes" id="UP001556367"/>
    </source>
</evidence>
<gene>
    <name evidence="2" type="ORF">HGRIS_004299</name>
</gene>
<feature type="region of interest" description="Disordered" evidence="1">
    <location>
        <begin position="100"/>
        <end position="137"/>
    </location>
</feature>
<reference evidence="3" key="1">
    <citation type="submission" date="2024-06" db="EMBL/GenBank/DDBJ databases">
        <title>Multi-omics analyses provide insights into the biosynthesis of the anticancer antibiotic pleurotin in Hohenbuehelia grisea.</title>
        <authorList>
            <person name="Weaver J.A."/>
            <person name="Alberti F."/>
        </authorList>
    </citation>
    <scope>NUCLEOTIDE SEQUENCE [LARGE SCALE GENOMIC DNA]</scope>
    <source>
        <strain evidence="3">T-177</strain>
    </source>
</reference>
<dbReference type="Proteomes" id="UP001556367">
    <property type="component" value="Unassembled WGS sequence"/>
</dbReference>
<organism evidence="2 3">
    <name type="scientific">Hohenbuehelia grisea</name>
    <dbReference type="NCBI Taxonomy" id="104357"/>
    <lineage>
        <taxon>Eukaryota</taxon>
        <taxon>Fungi</taxon>
        <taxon>Dikarya</taxon>
        <taxon>Basidiomycota</taxon>
        <taxon>Agaricomycotina</taxon>
        <taxon>Agaricomycetes</taxon>
        <taxon>Agaricomycetidae</taxon>
        <taxon>Agaricales</taxon>
        <taxon>Pleurotineae</taxon>
        <taxon>Pleurotaceae</taxon>
        <taxon>Hohenbuehelia</taxon>
    </lineage>
</organism>
<protein>
    <submittedName>
        <fullName evidence="2">Uncharacterized protein</fullName>
    </submittedName>
</protein>
<dbReference type="EMBL" id="JASNQZ010000019">
    <property type="protein sequence ID" value="KAL0945146.1"/>
    <property type="molecule type" value="Genomic_DNA"/>
</dbReference>
<sequence length="137" mass="15513">MTCALKLPNDSPPRSAQNLFWSILTNKEGIYLENGFHGLVNVGKNDLVSPTKVTGYDTNGRSFVLRNEKTLEADAVILVTGFTLFWKGIISRNRKRLWLEPPRTQPERMSTTSRCGPMPWHGNESGFRKQDENALFS</sequence>
<proteinExistence type="predicted"/>
<keyword evidence="3" id="KW-1185">Reference proteome</keyword>
<feature type="compositionally biased region" description="Basic and acidic residues" evidence="1">
    <location>
        <begin position="126"/>
        <end position="137"/>
    </location>
</feature>
<evidence type="ECO:0000313" key="2">
    <source>
        <dbReference type="EMBL" id="KAL0945146.1"/>
    </source>
</evidence>
<accession>A0ABR3IPD6</accession>
<name>A0ABR3IPD6_9AGAR</name>
<evidence type="ECO:0000256" key="1">
    <source>
        <dbReference type="SAM" id="MobiDB-lite"/>
    </source>
</evidence>